<name>A0A074K0E0_9RHOB</name>
<keyword evidence="3" id="KW-1185">Reference proteome</keyword>
<feature type="signal peptide" evidence="1">
    <location>
        <begin position="1"/>
        <end position="19"/>
    </location>
</feature>
<sequence>MIRLICLCLLLAGPAVAQASAQGLARPQGLLWSDTALPRTLPLQIKTAEGRDYYFVLRDVASGRDVIGAYAQGGAFFRLLVPPGQFELQIASGKGEDWQGRVGLFGAQTQRFALDPPLEFGVTGYARKGGHLVDLRNLATIAQTSLGICQRLALDPESVSVTPDARMPGVSPRDPLEIPEFPVPRYREVSRICD</sequence>
<organism evidence="2 3">
    <name type="scientific">Thioclava indica</name>
    <dbReference type="NCBI Taxonomy" id="1353528"/>
    <lineage>
        <taxon>Bacteria</taxon>
        <taxon>Pseudomonadati</taxon>
        <taxon>Pseudomonadota</taxon>
        <taxon>Alphaproteobacteria</taxon>
        <taxon>Rhodobacterales</taxon>
        <taxon>Paracoccaceae</taxon>
        <taxon>Thioclava</taxon>
    </lineage>
</organism>
<dbReference type="EMBL" id="AUNB01000001">
    <property type="protein sequence ID" value="KEO61650.1"/>
    <property type="molecule type" value="Genomic_DNA"/>
</dbReference>
<evidence type="ECO:0008006" key="4">
    <source>
        <dbReference type="Google" id="ProtNLM"/>
    </source>
</evidence>
<dbReference type="OrthoDB" id="8265097at2"/>
<feature type="chain" id="PRO_5001695325" description="DUF4384 domain-containing protein" evidence="1">
    <location>
        <begin position="20"/>
        <end position="194"/>
    </location>
</feature>
<gene>
    <name evidence="2" type="ORF">DT23_01375</name>
</gene>
<proteinExistence type="predicted"/>
<comment type="caution">
    <text evidence="2">The sequence shown here is derived from an EMBL/GenBank/DDBJ whole genome shotgun (WGS) entry which is preliminary data.</text>
</comment>
<dbReference type="RefSeq" id="WP_051696959.1">
    <property type="nucleotide sequence ID" value="NZ_AUNB01000001.1"/>
</dbReference>
<dbReference type="Proteomes" id="UP000027471">
    <property type="component" value="Unassembled WGS sequence"/>
</dbReference>
<dbReference type="AlphaFoldDB" id="A0A074K0E0"/>
<evidence type="ECO:0000313" key="2">
    <source>
        <dbReference type="EMBL" id="KEO61650.1"/>
    </source>
</evidence>
<accession>A0A074K0E0</accession>
<dbReference type="eggNOG" id="ENOG502ZC8G">
    <property type="taxonomic scope" value="Bacteria"/>
</dbReference>
<keyword evidence="1" id="KW-0732">Signal</keyword>
<evidence type="ECO:0000256" key="1">
    <source>
        <dbReference type="SAM" id="SignalP"/>
    </source>
</evidence>
<dbReference type="STRING" id="1353528.DT23_01375"/>
<protein>
    <recommendedName>
        <fullName evidence="4">DUF4384 domain-containing protein</fullName>
    </recommendedName>
</protein>
<evidence type="ECO:0000313" key="3">
    <source>
        <dbReference type="Proteomes" id="UP000027471"/>
    </source>
</evidence>
<reference evidence="2 3" key="1">
    <citation type="journal article" date="2015" name="Antonie Van Leeuwenhoek">
        <title>Thioclava indica sp. nov., isolated from surface seawater of the Indian Ocean.</title>
        <authorList>
            <person name="Liu Y."/>
            <person name="Lai Q."/>
            <person name="Du J."/>
            <person name="Xu H."/>
            <person name="Jiang L."/>
            <person name="Shao Z."/>
        </authorList>
    </citation>
    <scope>NUCLEOTIDE SEQUENCE [LARGE SCALE GENOMIC DNA]</scope>
    <source>
        <strain evidence="2 3">DT23-4</strain>
    </source>
</reference>